<gene>
    <name evidence="2" type="ORF">DNG_02684</name>
</gene>
<sequence>MTTMPATSGHSAACCNIPPIVTDAYQAKGTYENVGGFNTYATGPADAEKGILVIMDIFGYFPQTLQGSDILSAYGKDKYRVLIPDWFEGSPADITWFPPTDDDKKRKLGAFFQQNSPPRVAALVPDYVKAASAKYPSIKSWAIVGYCWGGKVATIATSTPDTPFVAAASCHPAMVDPADAPKVKVPFCLLASKDEDSKAVKDFEDGLKVSKHVETFGDQIHGWMAARSDLADERVVSEYRRGYETVLKFFGGCGQ</sequence>
<dbReference type="AlphaFoldDB" id="A0AAE8STA6"/>
<name>A0AAE8STA6_9PEZI</name>
<accession>A0AAE8STA6</accession>
<reference evidence="2" key="1">
    <citation type="submission" date="2018-03" db="EMBL/GenBank/DDBJ databases">
        <authorList>
            <person name="Guldener U."/>
        </authorList>
    </citation>
    <scope>NUCLEOTIDE SEQUENCE</scope>
</reference>
<protein>
    <submittedName>
        <fullName evidence="2">Related to hydrolase related to dienelactone hydrolase</fullName>
    </submittedName>
</protein>
<dbReference type="GO" id="GO:0016787">
    <property type="term" value="F:hydrolase activity"/>
    <property type="evidence" value="ECO:0007669"/>
    <property type="project" value="UniProtKB-KW"/>
</dbReference>
<evidence type="ECO:0000313" key="2">
    <source>
        <dbReference type="EMBL" id="SPN99832.1"/>
    </source>
</evidence>
<dbReference type="PANTHER" id="PTHR47668:SF1">
    <property type="entry name" value="DIENELACTONE HYDROLASE DOMAIN-CONTAINING PROTEIN-RELATED"/>
    <property type="match status" value="1"/>
</dbReference>
<keyword evidence="3" id="KW-1185">Reference proteome</keyword>
<dbReference type="Pfam" id="PF01738">
    <property type="entry name" value="DLH"/>
    <property type="match status" value="1"/>
</dbReference>
<evidence type="ECO:0000313" key="3">
    <source>
        <dbReference type="Proteomes" id="UP001187682"/>
    </source>
</evidence>
<dbReference type="InterPro" id="IPR002925">
    <property type="entry name" value="Dienelactn_hydro"/>
</dbReference>
<dbReference type="PANTHER" id="PTHR47668">
    <property type="entry name" value="DIENELACTONE HYDROLASE FAMILY PROTEIN (AFU_ORTHOLOGUE AFUA_6G01940)"/>
    <property type="match status" value="1"/>
</dbReference>
<keyword evidence="2" id="KW-0378">Hydrolase</keyword>
<comment type="caution">
    <text evidence="2">The sequence shown here is derived from an EMBL/GenBank/DDBJ whole genome shotgun (WGS) entry which is preliminary data.</text>
</comment>
<dbReference type="Gene3D" id="3.40.50.1820">
    <property type="entry name" value="alpha/beta hydrolase"/>
    <property type="match status" value="1"/>
</dbReference>
<proteinExistence type="predicted"/>
<dbReference type="EMBL" id="ONZQ02000003">
    <property type="protein sequence ID" value="SPN99832.1"/>
    <property type="molecule type" value="Genomic_DNA"/>
</dbReference>
<dbReference type="InterPro" id="IPR029058">
    <property type="entry name" value="AB_hydrolase_fold"/>
</dbReference>
<dbReference type="SUPFAM" id="SSF53474">
    <property type="entry name" value="alpha/beta-Hydrolases"/>
    <property type="match status" value="1"/>
</dbReference>
<dbReference type="Proteomes" id="UP001187682">
    <property type="component" value="Unassembled WGS sequence"/>
</dbReference>
<organism evidence="2 3">
    <name type="scientific">Cephalotrichum gorgonifer</name>
    <dbReference type="NCBI Taxonomy" id="2041049"/>
    <lineage>
        <taxon>Eukaryota</taxon>
        <taxon>Fungi</taxon>
        <taxon>Dikarya</taxon>
        <taxon>Ascomycota</taxon>
        <taxon>Pezizomycotina</taxon>
        <taxon>Sordariomycetes</taxon>
        <taxon>Hypocreomycetidae</taxon>
        <taxon>Microascales</taxon>
        <taxon>Microascaceae</taxon>
        <taxon>Cephalotrichum</taxon>
    </lineage>
</organism>
<feature type="domain" description="Dienelactone hydrolase" evidence="1">
    <location>
        <begin position="37"/>
        <end position="251"/>
    </location>
</feature>
<evidence type="ECO:0000259" key="1">
    <source>
        <dbReference type="Pfam" id="PF01738"/>
    </source>
</evidence>